<organism evidence="1 2">
    <name type="scientific">Cetraspora pellucida</name>
    <dbReference type="NCBI Taxonomy" id="1433469"/>
    <lineage>
        <taxon>Eukaryota</taxon>
        <taxon>Fungi</taxon>
        <taxon>Fungi incertae sedis</taxon>
        <taxon>Mucoromycota</taxon>
        <taxon>Glomeromycotina</taxon>
        <taxon>Glomeromycetes</taxon>
        <taxon>Diversisporales</taxon>
        <taxon>Gigasporaceae</taxon>
        <taxon>Cetraspora</taxon>
    </lineage>
</organism>
<name>A0ACA9QEN6_9GLOM</name>
<gene>
    <name evidence="1" type="ORF">SPELUC_LOCUS14386</name>
</gene>
<dbReference type="EMBL" id="CAJVPW010042036">
    <property type="protein sequence ID" value="CAG8749476.1"/>
    <property type="molecule type" value="Genomic_DNA"/>
</dbReference>
<evidence type="ECO:0000313" key="2">
    <source>
        <dbReference type="Proteomes" id="UP000789366"/>
    </source>
</evidence>
<comment type="caution">
    <text evidence="1">The sequence shown here is derived from an EMBL/GenBank/DDBJ whole genome shotgun (WGS) entry which is preliminary data.</text>
</comment>
<evidence type="ECO:0000313" key="1">
    <source>
        <dbReference type="EMBL" id="CAG8749476.1"/>
    </source>
</evidence>
<dbReference type="Proteomes" id="UP000789366">
    <property type="component" value="Unassembled WGS sequence"/>
</dbReference>
<reference evidence="1" key="1">
    <citation type="submission" date="2021-06" db="EMBL/GenBank/DDBJ databases">
        <authorList>
            <person name="Kallberg Y."/>
            <person name="Tangrot J."/>
            <person name="Rosling A."/>
        </authorList>
    </citation>
    <scope>NUCLEOTIDE SEQUENCE</scope>
    <source>
        <strain evidence="1">28 12/20/2015</strain>
    </source>
</reference>
<accession>A0ACA9QEN6</accession>
<keyword evidence="2" id="KW-1185">Reference proteome</keyword>
<feature type="non-terminal residue" evidence="1">
    <location>
        <position position="1"/>
    </location>
</feature>
<protein>
    <submittedName>
        <fullName evidence="1">2376_t:CDS:1</fullName>
    </submittedName>
</protein>
<proteinExistence type="predicted"/>
<sequence>EVDYTMAEEEQDNSFSTLFSAIIAAYNWDSNSFDVWGFWPLIIIGVIGNIIFVIILQNVIISFMSAAFEDADKEGKRAVLNYQSRLIYDYALLEDSPFTTGTSDFDSKLKNKLRVRYICFYNEFSITKAWREESKEWESTPIYLNAESQIQTEDESDFTIKKEDFEFIWTSMENEKTAEETDNKT</sequence>